<dbReference type="EMBL" id="FNMV01000001">
    <property type="protein sequence ID" value="SDW00660.1"/>
    <property type="molecule type" value="Genomic_DNA"/>
</dbReference>
<keyword evidence="1" id="KW-1133">Transmembrane helix</keyword>
<feature type="transmembrane region" description="Helical" evidence="1">
    <location>
        <begin position="181"/>
        <end position="200"/>
    </location>
</feature>
<proteinExistence type="predicted"/>
<keyword evidence="3" id="KW-1185">Reference proteome</keyword>
<dbReference type="AlphaFoldDB" id="A0A1H2Q0U4"/>
<dbReference type="STRING" id="229203.SAMN05444338_10150"/>
<name>A0A1H2Q0U4_9FLAO</name>
<feature type="transmembrane region" description="Helical" evidence="1">
    <location>
        <begin position="154"/>
        <end position="174"/>
    </location>
</feature>
<keyword evidence="1" id="KW-0812">Transmembrane</keyword>
<evidence type="ECO:0000313" key="3">
    <source>
        <dbReference type="Proteomes" id="UP000198569"/>
    </source>
</evidence>
<accession>A0A1H2Q0U4</accession>
<feature type="transmembrane region" description="Helical" evidence="1">
    <location>
        <begin position="39"/>
        <end position="60"/>
    </location>
</feature>
<reference evidence="3" key="1">
    <citation type="submission" date="2016-10" db="EMBL/GenBank/DDBJ databases">
        <authorList>
            <person name="Varghese N."/>
            <person name="Submissions S."/>
        </authorList>
    </citation>
    <scope>NUCLEOTIDE SEQUENCE [LARGE SCALE GENOMIC DNA]</scope>
    <source>
        <strain evidence="3">DSM 15718</strain>
    </source>
</reference>
<evidence type="ECO:0000256" key="1">
    <source>
        <dbReference type="SAM" id="Phobius"/>
    </source>
</evidence>
<organism evidence="2 3">
    <name type="scientific">Flavobacterium degerlachei</name>
    <dbReference type="NCBI Taxonomy" id="229203"/>
    <lineage>
        <taxon>Bacteria</taxon>
        <taxon>Pseudomonadati</taxon>
        <taxon>Bacteroidota</taxon>
        <taxon>Flavobacteriia</taxon>
        <taxon>Flavobacteriales</taxon>
        <taxon>Flavobacteriaceae</taxon>
        <taxon>Flavobacterium</taxon>
    </lineage>
</organism>
<sequence>MKKILPLFSYIFHPVFIPLYATIYYLILNFSNFESQEIYFVLSQIFIITVLIPILFFFILRYSGRIGSIMVPKISERKLPLLIQCFLLIILVRNSITVDRYIELHFFLLGALFSTLIAMLLLLAKTKASLHMIGISALTLFAFGLTIHHQTQNVALIVFLILMNGFVASSRLVMKAHSSKELIIGILLGCIPQIPLMFLWL</sequence>
<keyword evidence="1" id="KW-0472">Membrane</keyword>
<gene>
    <name evidence="2" type="ORF">SAMN05444338_10150</name>
</gene>
<dbReference type="OrthoDB" id="9786064at2"/>
<feature type="transmembrane region" description="Helical" evidence="1">
    <location>
        <begin position="104"/>
        <end position="123"/>
    </location>
</feature>
<evidence type="ECO:0000313" key="2">
    <source>
        <dbReference type="EMBL" id="SDW00660.1"/>
    </source>
</evidence>
<evidence type="ECO:0008006" key="4">
    <source>
        <dbReference type="Google" id="ProtNLM"/>
    </source>
</evidence>
<feature type="transmembrane region" description="Helical" evidence="1">
    <location>
        <begin position="7"/>
        <end position="27"/>
    </location>
</feature>
<dbReference type="Proteomes" id="UP000198569">
    <property type="component" value="Unassembled WGS sequence"/>
</dbReference>
<protein>
    <recommendedName>
        <fullName evidence="4">PAP2 superfamily protein</fullName>
    </recommendedName>
</protein>
<feature type="transmembrane region" description="Helical" evidence="1">
    <location>
        <begin position="130"/>
        <end position="148"/>
    </location>
</feature>